<accession>A0A7L9J4M3</accession>
<evidence type="ECO:0000313" key="2">
    <source>
        <dbReference type="Proteomes" id="UP000593998"/>
    </source>
</evidence>
<proteinExistence type="predicted"/>
<dbReference type="Proteomes" id="UP000593998">
    <property type="component" value="Chromosome"/>
</dbReference>
<dbReference type="EMBL" id="CP062789">
    <property type="protein sequence ID" value="QOK24202.1"/>
    <property type="molecule type" value="Genomic_DNA"/>
</dbReference>
<dbReference type="RefSeq" id="WP_192912032.1">
    <property type="nucleotide sequence ID" value="NZ_CP062789.1"/>
</dbReference>
<protein>
    <submittedName>
        <fullName evidence="1">Uncharacterized protein</fullName>
    </submittedName>
</protein>
<gene>
    <name evidence="1" type="ORF">IGS73_07540</name>
</gene>
<name>A0A7L9J4M3_9MICO</name>
<organism evidence="1 2">
    <name type="scientific">Janibacter indicus</name>
    <dbReference type="NCBI Taxonomy" id="857417"/>
    <lineage>
        <taxon>Bacteria</taxon>
        <taxon>Bacillati</taxon>
        <taxon>Actinomycetota</taxon>
        <taxon>Actinomycetes</taxon>
        <taxon>Micrococcales</taxon>
        <taxon>Intrasporangiaceae</taxon>
        <taxon>Janibacter</taxon>
    </lineage>
</organism>
<evidence type="ECO:0000313" key="1">
    <source>
        <dbReference type="EMBL" id="QOK24202.1"/>
    </source>
</evidence>
<dbReference type="AlphaFoldDB" id="A0A7L9J4M3"/>
<sequence>MSPIRAADPATSLNLQTHLVATEVTAENSDLFARLLGARLLADDADTFEHFAGGGWEAIRTGIEASENVTTFLAPTHIADSVGDVLKDRRTADKVGRRILADLDSFVTDDNSYTWTQVAEYALRTRTDLTWPQLQRIAANNEGPARQTMQLITIADPQPTEVPEVLAVLSQLEAPWCYPATRAVTKFDAPDEEPAISVLQFLASHNVLKVNRPKRNGQRTVTLP</sequence>
<reference evidence="1 2" key="1">
    <citation type="submission" date="2020-10" db="EMBL/GenBank/DDBJ databases">
        <title>Janibacter indicus TT2 genome sequence.</title>
        <authorList>
            <person name="Lee K."/>
            <person name="Ganzorig M."/>
        </authorList>
    </citation>
    <scope>NUCLEOTIDE SEQUENCE [LARGE SCALE GENOMIC DNA]</scope>
    <source>
        <strain evidence="1 2">TT2</strain>
    </source>
</reference>